<dbReference type="PRINTS" id="PR01411">
    <property type="entry name" value="CCMFBIOGNSIS"/>
</dbReference>
<dbReference type="InterPro" id="IPR003568">
    <property type="entry name" value="Cyt_c_biogenesis_CcmF"/>
</dbReference>
<name>A0A382R0B7_9ZZZZ</name>
<feature type="transmembrane region" description="Helical" evidence="1">
    <location>
        <begin position="157"/>
        <end position="175"/>
    </location>
</feature>
<dbReference type="GO" id="GO:0017004">
    <property type="term" value="P:cytochrome complex assembly"/>
    <property type="evidence" value="ECO:0007669"/>
    <property type="project" value="InterPro"/>
</dbReference>
<feature type="non-terminal residue" evidence="3">
    <location>
        <position position="1"/>
    </location>
</feature>
<dbReference type="GO" id="GO:0016020">
    <property type="term" value="C:membrane"/>
    <property type="evidence" value="ECO:0007669"/>
    <property type="project" value="InterPro"/>
</dbReference>
<feature type="domain" description="Cytochrome c-type biogenesis protein CcmF C-terminal" evidence="2">
    <location>
        <begin position="2"/>
        <end position="298"/>
    </location>
</feature>
<dbReference type="Pfam" id="PF16327">
    <property type="entry name" value="CcmF_C"/>
    <property type="match status" value="1"/>
</dbReference>
<feature type="transmembrane region" description="Helical" evidence="1">
    <location>
        <begin position="56"/>
        <end position="78"/>
    </location>
</feature>
<evidence type="ECO:0000259" key="2">
    <source>
        <dbReference type="Pfam" id="PF16327"/>
    </source>
</evidence>
<dbReference type="GO" id="GO:0015232">
    <property type="term" value="F:heme transmembrane transporter activity"/>
    <property type="evidence" value="ECO:0007669"/>
    <property type="project" value="InterPro"/>
</dbReference>
<evidence type="ECO:0000256" key="1">
    <source>
        <dbReference type="SAM" id="Phobius"/>
    </source>
</evidence>
<dbReference type="InterPro" id="IPR032523">
    <property type="entry name" value="CcmF_C"/>
</dbReference>
<feature type="transmembrane region" description="Helical" evidence="1">
    <location>
        <begin position="20"/>
        <end position="41"/>
    </location>
</feature>
<gene>
    <name evidence="3" type="ORF">METZ01_LOCUS344043</name>
</gene>
<keyword evidence="1" id="KW-1133">Transmembrane helix</keyword>
<proteinExistence type="predicted"/>
<organism evidence="3">
    <name type="scientific">marine metagenome</name>
    <dbReference type="NCBI Taxonomy" id="408172"/>
    <lineage>
        <taxon>unclassified sequences</taxon>
        <taxon>metagenomes</taxon>
        <taxon>ecological metagenomes</taxon>
    </lineage>
</organism>
<feature type="transmembrane region" description="Helical" evidence="1">
    <location>
        <begin position="90"/>
        <end position="109"/>
    </location>
</feature>
<reference evidence="3" key="1">
    <citation type="submission" date="2018-05" db="EMBL/GenBank/DDBJ databases">
        <authorList>
            <person name="Lanie J.A."/>
            <person name="Ng W.-L."/>
            <person name="Kazmierczak K.M."/>
            <person name="Andrzejewski T.M."/>
            <person name="Davidsen T.M."/>
            <person name="Wayne K.J."/>
            <person name="Tettelin H."/>
            <person name="Glass J.I."/>
            <person name="Rusch D."/>
            <person name="Podicherti R."/>
            <person name="Tsui H.-C.T."/>
            <person name="Winkler M.E."/>
        </authorList>
    </citation>
    <scope>NUCLEOTIDE SEQUENCE</scope>
</reference>
<sequence>ASIKEEKLITPISKEGAIEFNNLLMIALLLTIFIGTIYPIFLEIFTGEQISVGPPYFNLTSTLIMGPAILVMSFAPMIKWKKDDFFGLMSRLKIILFLSLLVTFIFFYINFQGPIIALVGIFLAAWLFFGTLFNFFERTNYLKKFKYLNKPYLGMTIAHLGFAIFIAGITGSTLWKVEKIKTLKIGEQVLLNNYSLNFDKIKKIRGKNYIGHEAEFNLYKKNKFIKTLKPQKRFYPVQEFPTTEAAIYSRGISDIYIAMSEPIGDSWIFRFHYSPLTPWIWIGSIMAFIGGILSFSHRMFKRK</sequence>
<feature type="transmembrane region" description="Helical" evidence="1">
    <location>
        <begin position="115"/>
        <end position="136"/>
    </location>
</feature>
<keyword evidence="1" id="KW-0472">Membrane</keyword>
<keyword evidence="1" id="KW-0812">Transmembrane</keyword>
<protein>
    <recommendedName>
        <fullName evidence="2">Cytochrome c-type biogenesis protein CcmF C-terminal domain-containing protein</fullName>
    </recommendedName>
</protein>
<dbReference type="EMBL" id="UINC01118214">
    <property type="protein sequence ID" value="SVC91189.1"/>
    <property type="molecule type" value="Genomic_DNA"/>
</dbReference>
<evidence type="ECO:0000313" key="3">
    <source>
        <dbReference type="EMBL" id="SVC91189.1"/>
    </source>
</evidence>
<accession>A0A382R0B7</accession>
<dbReference type="AlphaFoldDB" id="A0A382R0B7"/>
<feature type="transmembrane region" description="Helical" evidence="1">
    <location>
        <begin position="279"/>
        <end position="300"/>
    </location>
</feature>